<keyword evidence="7 8" id="KW-0464">Manganese</keyword>
<feature type="transmembrane region" description="Helical" evidence="8">
    <location>
        <begin position="68"/>
        <end position="85"/>
    </location>
</feature>
<evidence type="ECO:0000313" key="10">
    <source>
        <dbReference type="Proteomes" id="UP001193734"/>
    </source>
</evidence>
<dbReference type="HAMAP" id="MF_01521">
    <property type="entry name" value="MntP_pump"/>
    <property type="match status" value="1"/>
</dbReference>
<feature type="transmembrane region" description="Helical" evidence="8">
    <location>
        <begin position="106"/>
        <end position="129"/>
    </location>
</feature>
<evidence type="ECO:0000256" key="6">
    <source>
        <dbReference type="ARBA" id="ARBA00023136"/>
    </source>
</evidence>
<evidence type="ECO:0000256" key="2">
    <source>
        <dbReference type="ARBA" id="ARBA00022475"/>
    </source>
</evidence>
<dbReference type="PANTHER" id="PTHR35529">
    <property type="entry name" value="MANGANESE EFFLUX PUMP MNTP-RELATED"/>
    <property type="match status" value="1"/>
</dbReference>
<name>A0ABX2AWX8_9BACT</name>
<dbReference type="RefSeq" id="WP_172175503.1">
    <property type="nucleotide sequence ID" value="NZ_CASGIA010000007.1"/>
</dbReference>
<keyword evidence="2 8" id="KW-1003">Cell membrane</keyword>
<gene>
    <name evidence="8" type="primary">mntP</name>
    <name evidence="9" type="ORF">HPS55_07465</name>
</gene>
<feature type="transmembrane region" description="Helical" evidence="8">
    <location>
        <begin position="135"/>
        <end position="159"/>
    </location>
</feature>
<dbReference type="InterPro" id="IPR022929">
    <property type="entry name" value="Put_MntP"/>
</dbReference>
<keyword evidence="10" id="KW-1185">Reference proteome</keyword>
<evidence type="ECO:0000256" key="4">
    <source>
        <dbReference type="ARBA" id="ARBA00022989"/>
    </source>
</evidence>
<keyword evidence="1 8" id="KW-0813">Transport</keyword>
<comment type="function">
    <text evidence="8">Probably functions as a manganese efflux pump.</text>
</comment>
<feature type="transmembrane region" description="Helical" evidence="8">
    <location>
        <begin position="6"/>
        <end position="28"/>
    </location>
</feature>
<dbReference type="EMBL" id="JABKKE010000010">
    <property type="protein sequence ID" value="NPE14165.1"/>
    <property type="molecule type" value="Genomic_DNA"/>
</dbReference>
<sequence>MSTLDIIFLSFALAMDCFTVSIVSGVILRRYVWIVVLRMSILFGLFQALMPFLGWLGTNRFSSGIESFDHWIAFCLLFFIGGRMIKESFDTGKDRHFSPEKPSTQFVLSIATSIDALAIGISFACIGYGCISQLVFPLGIIGIVSFFMSIVGNVLGVRFGRTIEHRLRPELLGGIILMFIGLKILLTHLDVI</sequence>
<keyword evidence="6 8" id="KW-0472">Membrane</keyword>
<evidence type="ECO:0000256" key="1">
    <source>
        <dbReference type="ARBA" id="ARBA00022448"/>
    </source>
</evidence>
<evidence type="ECO:0000313" key="9">
    <source>
        <dbReference type="EMBL" id="NPE14165.1"/>
    </source>
</evidence>
<dbReference type="Pfam" id="PF02659">
    <property type="entry name" value="Mntp"/>
    <property type="match status" value="1"/>
</dbReference>
<feature type="transmembrane region" description="Helical" evidence="8">
    <location>
        <begin position="171"/>
        <end position="189"/>
    </location>
</feature>
<keyword evidence="3 8" id="KW-0812">Transmembrane</keyword>
<evidence type="ECO:0000256" key="8">
    <source>
        <dbReference type="HAMAP-Rule" id="MF_01521"/>
    </source>
</evidence>
<dbReference type="PANTHER" id="PTHR35529:SF1">
    <property type="entry name" value="MANGANESE EFFLUX PUMP MNTP-RELATED"/>
    <property type="match status" value="1"/>
</dbReference>
<organism evidence="9 10">
    <name type="scientific">Xylanibacter rodentium</name>
    <dbReference type="NCBI Taxonomy" id="2736289"/>
    <lineage>
        <taxon>Bacteria</taxon>
        <taxon>Pseudomonadati</taxon>
        <taxon>Bacteroidota</taxon>
        <taxon>Bacteroidia</taxon>
        <taxon>Bacteroidales</taxon>
        <taxon>Prevotellaceae</taxon>
        <taxon>Xylanibacter</taxon>
    </lineage>
</organism>
<comment type="similarity">
    <text evidence="8">Belongs to the MntP (TC 9.B.29) family.</text>
</comment>
<dbReference type="GeneID" id="82157602"/>
<comment type="caution">
    <text evidence="9">The sequence shown here is derived from an EMBL/GenBank/DDBJ whole genome shotgun (WGS) entry which is preliminary data.</text>
</comment>
<dbReference type="Proteomes" id="UP001193734">
    <property type="component" value="Unassembled WGS sequence"/>
</dbReference>
<protein>
    <recommendedName>
        <fullName evidence="8">Putative manganese efflux pump MntP</fullName>
    </recommendedName>
</protein>
<reference evidence="9 10" key="1">
    <citation type="submission" date="2020-05" db="EMBL/GenBank/DDBJ databases">
        <title>Distinct polysaccharide utilization as determinants for interspecies competition between intestinal Prevotella spp.</title>
        <authorList>
            <person name="Galvez E.J.C."/>
            <person name="Iljazovic A."/>
            <person name="Strowig T."/>
        </authorList>
    </citation>
    <scope>NUCLEOTIDE SEQUENCE [LARGE SCALE GENOMIC DNA]</scope>
    <source>
        <strain evidence="9 10">PROD</strain>
    </source>
</reference>
<dbReference type="InterPro" id="IPR003810">
    <property type="entry name" value="Mntp/YtaF"/>
</dbReference>
<feature type="transmembrane region" description="Helical" evidence="8">
    <location>
        <begin position="35"/>
        <end position="56"/>
    </location>
</feature>
<evidence type="ECO:0000256" key="3">
    <source>
        <dbReference type="ARBA" id="ARBA00022692"/>
    </source>
</evidence>
<proteinExistence type="inferred from homology"/>
<keyword evidence="5 8" id="KW-0406">Ion transport</keyword>
<evidence type="ECO:0000256" key="7">
    <source>
        <dbReference type="ARBA" id="ARBA00023211"/>
    </source>
</evidence>
<evidence type="ECO:0000256" key="5">
    <source>
        <dbReference type="ARBA" id="ARBA00023065"/>
    </source>
</evidence>
<comment type="subcellular location">
    <subcellularLocation>
        <location evidence="8">Cell membrane</location>
        <topology evidence="8">Multi-pass membrane protein</topology>
    </subcellularLocation>
</comment>
<keyword evidence="4 8" id="KW-1133">Transmembrane helix</keyword>
<accession>A0ABX2AWX8</accession>